<reference evidence="3" key="2">
    <citation type="submission" date="2020-02" db="EMBL/GenBank/DDBJ databases">
        <title>Identification and distribution of gene clusters putatively required for synthesis of sphingolipid metabolism inhibitors in phylogenetically diverse species of the filamentous fungus Fusarium.</title>
        <authorList>
            <person name="Kim H.-S."/>
            <person name="Busman M."/>
            <person name="Brown D.W."/>
            <person name="Divon H."/>
            <person name="Uhlig S."/>
            <person name="Proctor R.H."/>
        </authorList>
    </citation>
    <scope>NUCLEOTIDE SEQUENCE</scope>
    <source>
        <strain evidence="3">NRRL 25174</strain>
    </source>
</reference>
<reference evidence="3" key="1">
    <citation type="journal article" date="2017" name="Mycologia">
        <title>Fusarium algeriense, sp. nov., a novel toxigenic crown rot pathogen of durum wheat from Algeria is nested in the Fusarium burgessii species complex.</title>
        <authorList>
            <person name="Laraba I."/>
            <person name="Keddad A."/>
            <person name="Boureghda H."/>
            <person name="Abdallah N."/>
            <person name="Vaughan M.M."/>
            <person name="Proctor R.H."/>
            <person name="Busman M."/>
            <person name="O'Donnell K."/>
        </authorList>
    </citation>
    <scope>NUCLEOTIDE SEQUENCE</scope>
    <source>
        <strain evidence="3">NRRL 25174</strain>
    </source>
</reference>
<feature type="domain" description="DUF6987" evidence="2">
    <location>
        <begin position="217"/>
        <end position="384"/>
    </location>
</feature>
<gene>
    <name evidence="3" type="ORF">FBEOM_13201</name>
</gene>
<evidence type="ECO:0000256" key="1">
    <source>
        <dbReference type="SAM" id="MobiDB-lite"/>
    </source>
</evidence>
<organism evidence="3 4">
    <name type="scientific">Fusarium beomiforme</name>
    <dbReference type="NCBI Taxonomy" id="44412"/>
    <lineage>
        <taxon>Eukaryota</taxon>
        <taxon>Fungi</taxon>
        <taxon>Dikarya</taxon>
        <taxon>Ascomycota</taxon>
        <taxon>Pezizomycotina</taxon>
        <taxon>Sordariomycetes</taxon>
        <taxon>Hypocreomycetidae</taxon>
        <taxon>Hypocreales</taxon>
        <taxon>Nectriaceae</taxon>
        <taxon>Fusarium</taxon>
        <taxon>Fusarium burgessii species complex</taxon>
    </lineage>
</organism>
<dbReference type="Proteomes" id="UP000730481">
    <property type="component" value="Unassembled WGS sequence"/>
</dbReference>
<dbReference type="AlphaFoldDB" id="A0A9P5DRT3"/>
<feature type="region of interest" description="Disordered" evidence="1">
    <location>
        <begin position="1"/>
        <end position="39"/>
    </location>
</feature>
<dbReference type="OrthoDB" id="3937590at2759"/>
<dbReference type="PANTHER" id="PTHR39461">
    <property type="entry name" value="LEA DOMAIN PROTEIN (AFU_ORTHOLOGUE AFUA_8G04920)"/>
    <property type="match status" value="1"/>
</dbReference>
<evidence type="ECO:0000313" key="4">
    <source>
        <dbReference type="Proteomes" id="UP000730481"/>
    </source>
</evidence>
<sequence>MSKAKDSTAITEEQSEDTKKGTASREQQNPVNLESVPRSVAGVVNNAGDILGDAGNIIGKIADIDSLKHFVGNDVNSTGDVVSSLCDVFGKTLSLGQEKPGKENQEEQQEEHRSHDDECSEYTIQEAEKKSDRLDISRLKDAAGGLTGAISDTGKSDVGGGIGALDLGGKPDETPEALKQAEEAIGQMPEVKAKAWDAPDLGIEQTPEERLQREQAEQVEANKGKELASALAYNIDQTQDKIRPICKMINDNISASEAQLREEHSEEELVRKVQPLIEEGAKILADLNGVIRGLDPDGRIQRNAKQKAPIGEATPEEYHLAELLTSNITATIDNARHKLENMPHAKKELNPLWTLLVAPLFQIITSVGLLLDGVLGLVSKLLYGDVISSLTGQKKK</sequence>
<proteinExistence type="predicted"/>
<keyword evidence="4" id="KW-1185">Reference proteome</keyword>
<comment type="caution">
    <text evidence="3">The sequence shown here is derived from an EMBL/GenBank/DDBJ whole genome shotgun (WGS) entry which is preliminary data.</text>
</comment>
<dbReference type="InterPro" id="IPR054256">
    <property type="entry name" value="DUF6987"/>
</dbReference>
<dbReference type="Pfam" id="PF22485">
    <property type="entry name" value="DUF6987"/>
    <property type="match status" value="1"/>
</dbReference>
<evidence type="ECO:0000313" key="3">
    <source>
        <dbReference type="EMBL" id="KAF4332995.1"/>
    </source>
</evidence>
<evidence type="ECO:0000259" key="2">
    <source>
        <dbReference type="Pfam" id="PF22485"/>
    </source>
</evidence>
<protein>
    <submittedName>
        <fullName evidence="3">LEA domain protein</fullName>
    </submittedName>
</protein>
<accession>A0A9P5DRT3</accession>
<dbReference type="PANTHER" id="PTHR39461:SF1">
    <property type="entry name" value="LEA DOMAIN PROTEIN (AFU_ORTHOLOGUE AFUA_8G04920)"/>
    <property type="match status" value="1"/>
</dbReference>
<dbReference type="EMBL" id="PVQB02000923">
    <property type="protein sequence ID" value="KAF4332995.1"/>
    <property type="molecule type" value="Genomic_DNA"/>
</dbReference>
<name>A0A9P5DRT3_9HYPO</name>
<feature type="region of interest" description="Disordered" evidence="1">
    <location>
        <begin position="95"/>
        <end position="120"/>
    </location>
</feature>
<feature type="compositionally biased region" description="Basic and acidic residues" evidence="1">
    <location>
        <begin position="99"/>
        <end position="117"/>
    </location>
</feature>